<feature type="binding site" evidence="9">
    <location>
        <position position="114"/>
    </location>
    <ligand>
        <name>substrate</name>
    </ligand>
</feature>
<comment type="function">
    <text evidence="2">Catalyzes the hydrolysis of 5-hydroxyisourate (HIU) to 2-oxo-4-hydroxy-4-carboxy-5-ureidoimidazoline (OHCU).</text>
</comment>
<evidence type="ECO:0000256" key="4">
    <source>
        <dbReference type="ARBA" id="ARBA00011881"/>
    </source>
</evidence>
<feature type="binding site" evidence="9">
    <location>
        <position position="7"/>
    </location>
    <ligand>
        <name>substrate</name>
    </ligand>
</feature>
<evidence type="ECO:0000256" key="7">
    <source>
        <dbReference type="ARBA" id="ARBA00022631"/>
    </source>
</evidence>
<proteinExistence type="inferred from homology"/>
<dbReference type="InterPro" id="IPR036817">
    <property type="entry name" value="Transthyretin/HIU_hydrolase_sf"/>
</dbReference>
<evidence type="ECO:0000259" key="11">
    <source>
        <dbReference type="Pfam" id="PF00576"/>
    </source>
</evidence>
<comment type="subunit">
    <text evidence="4 10">Homotetramer.</text>
</comment>
<dbReference type="SUPFAM" id="SSF49472">
    <property type="entry name" value="Transthyretin (synonym: prealbumin)"/>
    <property type="match status" value="1"/>
</dbReference>
<dbReference type="EC" id="3.5.2.17" evidence="5 10"/>
<evidence type="ECO:0000256" key="8">
    <source>
        <dbReference type="ARBA" id="ARBA00022801"/>
    </source>
</evidence>
<evidence type="ECO:0000256" key="10">
    <source>
        <dbReference type="RuleBase" id="RU361270"/>
    </source>
</evidence>
<dbReference type="InterPro" id="IPR023416">
    <property type="entry name" value="Transthyretin/HIU_hydrolase_d"/>
</dbReference>
<evidence type="ECO:0000256" key="9">
    <source>
        <dbReference type="PIRSR" id="PIRSR600895-51"/>
    </source>
</evidence>
<sequence>MGKLTTHVLDTARGVPAKGIKISLYRIGDDGLQPLVSTVTNDDGRTDAPLLIDDDCTPGLYQLVFSTAAYFRSTNTPLESIPFLDDIVIRFGVSDATKHFHVPLLVSPYCYSTYRGS</sequence>
<dbReference type="Gene3D" id="2.60.40.180">
    <property type="entry name" value="Transthyretin/hydroxyisourate hydrolase domain"/>
    <property type="match status" value="1"/>
</dbReference>
<dbReference type="GO" id="GO:0033971">
    <property type="term" value="F:hydroxyisourate hydrolase activity"/>
    <property type="evidence" value="ECO:0007669"/>
    <property type="project" value="UniProtKB-EC"/>
</dbReference>
<keyword evidence="7 10" id="KW-0659">Purine metabolism</keyword>
<dbReference type="NCBIfam" id="TIGR02962">
    <property type="entry name" value="hdxy_isourate"/>
    <property type="match status" value="1"/>
</dbReference>
<dbReference type="PANTHER" id="PTHR10395">
    <property type="entry name" value="URICASE AND TRANSTHYRETIN-RELATED"/>
    <property type="match status" value="1"/>
</dbReference>
<dbReference type="CDD" id="cd05822">
    <property type="entry name" value="TLP_HIUase"/>
    <property type="match status" value="1"/>
</dbReference>
<evidence type="ECO:0000313" key="12">
    <source>
        <dbReference type="EMBL" id="OEE63789.1"/>
    </source>
</evidence>
<dbReference type="EMBL" id="AJWN02000014">
    <property type="protein sequence ID" value="OEE63789.1"/>
    <property type="molecule type" value="Genomic_DNA"/>
</dbReference>
<gene>
    <name evidence="12" type="ORF">A1OK_18445</name>
</gene>
<reference evidence="12 13" key="1">
    <citation type="journal article" date="2012" name="Science">
        <title>Ecological populations of bacteria act as socially cohesive units of antibiotic production and resistance.</title>
        <authorList>
            <person name="Cordero O.X."/>
            <person name="Wildschutte H."/>
            <person name="Kirkup B."/>
            <person name="Proehl S."/>
            <person name="Ngo L."/>
            <person name="Hussain F."/>
            <person name="Le Roux F."/>
            <person name="Mincer T."/>
            <person name="Polz M.F."/>
        </authorList>
    </citation>
    <scope>NUCLEOTIDE SEQUENCE [LARGE SCALE GENOMIC DNA]</scope>
    <source>
        <strain evidence="12 13">FF-454</strain>
    </source>
</reference>
<dbReference type="RefSeq" id="WP_016958067.1">
    <property type="nucleotide sequence ID" value="NZ_AJWN02000014.1"/>
</dbReference>
<feature type="domain" description="Transthyretin/hydroxyisourate hydrolase" evidence="11">
    <location>
        <begin position="4"/>
        <end position="116"/>
    </location>
</feature>
<evidence type="ECO:0000256" key="3">
    <source>
        <dbReference type="ARBA" id="ARBA00009850"/>
    </source>
</evidence>
<keyword evidence="13" id="KW-1185">Reference proteome</keyword>
<dbReference type="FunFam" id="2.60.40.180:FF:000005">
    <property type="entry name" value="5-hydroxyisourate hydrolase"/>
    <property type="match status" value="1"/>
</dbReference>
<dbReference type="Pfam" id="PF00576">
    <property type="entry name" value="Transthyretin"/>
    <property type="match status" value="1"/>
</dbReference>
<accession>A0A1E5CE98</accession>
<keyword evidence="8 10" id="KW-0378">Hydrolase</keyword>
<evidence type="ECO:0000256" key="1">
    <source>
        <dbReference type="ARBA" id="ARBA00001043"/>
    </source>
</evidence>
<evidence type="ECO:0000313" key="13">
    <source>
        <dbReference type="Proteomes" id="UP000095039"/>
    </source>
</evidence>
<evidence type="ECO:0000256" key="2">
    <source>
        <dbReference type="ARBA" id="ARBA00002704"/>
    </source>
</evidence>
<dbReference type="AlphaFoldDB" id="A0A1E5CE98"/>
<dbReference type="PRINTS" id="PR00189">
    <property type="entry name" value="TRNSTHYRETIN"/>
</dbReference>
<organism evidence="12 13">
    <name type="scientific">Enterovibrio norvegicus FF-454</name>
    <dbReference type="NCBI Taxonomy" id="1185651"/>
    <lineage>
        <taxon>Bacteria</taxon>
        <taxon>Pseudomonadati</taxon>
        <taxon>Pseudomonadota</taxon>
        <taxon>Gammaproteobacteria</taxon>
        <taxon>Vibrionales</taxon>
        <taxon>Vibrionaceae</taxon>
        <taxon>Enterovibrio</taxon>
    </lineage>
</organism>
<protein>
    <recommendedName>
        <fullName evidence="6 10">5-hydroxyisourate hydrolase</fullName>
        <shortName evidence="10">HIU hydrolase</shortName>
        <shortName evidence="10">HIUHase</shortName>
        <ecNumber evidence="5 10">3.5.2.17</ecNumber>
    </recommendedName>
</protein>
<dbReference type="GO" id="GO:0006144">
    <property type="term" value="P:purine nucleobase metabolic process"/>
    <property type="evidence" value="ECO:0007669"/>
    <property type="project" value="UniProtKB-KW"/>
</dbReference>
<dbReference type="PROSITE" id="PS00768">
    <property type="entry name" value="TRANSTHYRETIN_1"/>
    <property type="match status" value="1"/>
</dbReference>
<comment type="similarity">
    <text evidence="3 10">Belongs to the transthyretin family. 5-hydroxyisourate hydrolase subfamily.</text>
</comment>
<dbReference type="InterPro" id="IPR023418">
    <property type="entry name" value="Thyroxine_BS"/>
</dbReference>
<dbReference type="InterPro" id="IPR000895">
    <property type="entry name" value="Transthyretin/HIU_hydrolase"/>
</dbReference>
<evidence type="ECO:0000256" key="5">
    <source>
        <dbReference type="ARBA" id="ARBA00012609"/>
    </source>
</evidence>
<feature type="binding site" evidence="9">
    <location>
        <position position="45"/>
    </location>
    <ligand>
        <name>substrate</name>
    </ligand>
</feature>
<dbReference type="InterPro" id="IPR014306">
    <property type="entry name" value="Hydroxyisourate_hydrolase"/>
</dbReference>
<comment type="catalytic activity">
    <reaction evidence="1 10">
        <text>5-hydroxyisourate + H2O = 5-hydroxy-2-oxo-4-ureido-2,5-dihydro-1H-imidazole-5-carboxylate + H(+)</text>
        <dbReference type="Rhea" id="RHEA:23736"/>
        <dbReference type="ChEBI" id="CHEBI:15377"/>
        <dbReference type="ChEBI" id="CHEBI:15378"/>
        <dbReference type="ChEBI" id="CHEBI:18072"/>
        <dbReference type="ChEBI" id="CHEBI:58639"/>
        <dbReference type="EC" id="3.5.2.17"/>
    </reaction>
</comment>
<name>A0A1E5CE98_9GAMM</name>
<comment type="caution">
    <text evidence="12">The sequence shown here is derived from an EMBL/GenBank/DDBJ whole genome shotgun (WGS) entry which is preliminary data.</text>
</comment>
<dbReference type="Proteomes" id="UP000095039">
    <property type="component" value="Unassembled WGS sequence"/>
</dbReference>
<evidence type="ECO:0000256" key="6">
    <source>
        <dbReference type="ARBA" id="ARBA00017539"/>
    </source>
</evidence>
<dbReference type="PANTHER" id="PTHR10395:SF7">
    <property type="entry name" value="5-HYDROXYISOURATE HYDROLASE"/>
    <property type="match status" value="1"/>
</dbReference>